<evidence type="ECO:0000256" key="1">
    <source>
        <dbReference type="SAM" id="MobiDB-lite"/>
    </source>
</evidence>
<proteinExistence type="predicted"/>
<keyword evidence="2" id="KW-0808">Transferase</keyword>
<feature type="region of interest" description="Disordered" evidence="1">
    <location>
        <begin position="201"/>
        <end position="220"/>
    </location>
</feature>
<reference evidence="2 3" key="1">
    <citation type="submission" date="2020-04" db="EMBL/GenBank/DDBJ databases">
        <title>Perkinsus chesapeaki whole genome sequence.</title>
        <authorList>
            <person name="Bogema D.R."/>
        </authorList>
    </citation>
    <scope>NUCLEOTIDE SEQUENCE [LARGE SCALE GENOMIC DNA]</scope>
    <source>
        <strain evidence="2">ATCC PRA-425</strain>
    </source>
</reference>
<accession>A0A7J6L4N7</accession>
<keyword evidence="2" id="KW-0418">Kinase</keyword>
<dbReference type="Gene3D" id="1.20.5.2280">
    <property type="match status" value="1"/>
</dbReference>
<evidence type="ECO:0000313" key="2">
    <source>
        <dbReference type="EMBL" id="KAF4654111.1"/>
    </source>
</evidence>
<evidence type="ECO:0000313" key="3">
    <source>
        <dbReference type="Proteomes" id="UP000591131"/>
    </source>
</evidence>
<feature type="region of interest" description="Disordered" evidence="1">
    <location>
        <begin position="1"/>
        <end position="58"/>
    </location>
</feature>
<protein>
    <submittedName>
        <fullName evidence="2">Casein kinase I isoform delta</fullName>
    </submittedName>
</protein>
<dbReference type="Proteomes" id="UP000591131">
    <property type="component" value="Unassembled WGS sequence"/>
</dbReference>
<gene>
    <name evidence="2" type="primary">CSNK1D_6</name>
    <name evidence="2" type="ORF">FOL47_010143</name>
</gene>
<comment type="caution">
    <text evidence="2">The sequence shown here is derived from an EMBL/GenBank/DDBJ whole genome shotgun (WGS) entry which is preliminary data.</text>
</comment>
<feature type="region of interest" description="Disordered" evidence="1">
    <location>
        <begin position="164"/>
        <end position="191"/>
    </location>
</feature>
<dbReference type="EMBL" id="JAAPAO010000760">
    <property type="protein sequence ID" value="KAF4654111.1"/>
    <property type="molecule type" value="Genomic_DNA"/>
</dbReference>
<dbReference type="SUPFAM" id="SSF57997">
    <property type="entry name" value="Tropomyosin"/>
    <property type="match status" value="1"/>
</dbReference>
<dbReference type="GO" id="GO:0016301">
    <property type="term" value="F:kinase activity"/>
    <property type="evidence" value="ECO:0007669"/>
    <property type="project" value="UniProtKB-KW"/>
</dbReference>
<keyword evidence="3" id="KW-1185">Reference proteome</keyword>
<organism evidence="2 3">
    <name type="scientific">Perkinsus chesapeaki</name>
    <name type="common">Clam parasite</name>
    <name type="synonym">Perkinsus andrewsi</name>
    <dbReference type="NCBI Taxonomy" id="330153"/>
    <lineage>
        <taxon>Eukaryota</taxon>
        <taxon>Sar</taxon>
        <taxon>Alveolata</taxon>
        <taxon>Perkinsozoa</taxon>
        <taxon>Perkinsea</taxon>
        <taxon>Perkinsida</taxon>
        <taxon>Perkinsidae</taxon>
        <taxon>Perkinsus</taxon>
    </lineage>
</organism>
<name>A0A7J6L4N7_PERCH</name>
<dbReference type="AlphaFoldDB" id="A0A7J6L4N7"/>
<sequence length="220" mass="24043">MPGSCVDETTVTSRDDLLHSTGIPKDSQDETLAGDLSPKSTTSEANRHSARVAKLPPGPGLVFSKDKLVSSFPSKIPKPPGTQLPPQDLALREELNALQCDFQATTDRFESVEERFDQQEARFDYMEQQINSLSTTVTTLSTNVNSILNKLDLALQEQAVKATIPQEQSRPLPTPATTTPEPTPIKDTQKAGIELTAEAIQAQEGRRLPGQDGQVPYYLQ</sequence>